<comment type="caution">
    <text evidence="2">The sequence shown here is derived from an EMBL/GenBank/DDBJ whole genome shotgun (WGS) entry which is preliminary data.</text>
</comment>
<feature type="signal peptide" evidence="1">
    <location>
        <begin position="1"/>
        <end position="20"/>
    </location>
</feature>
<organism evidence="2 3">
    <name type="scientific">Streptococcus mitis</name>
    <dbReference type="NCBI Taxonomy" id="28037"/>
    <lineage>
        <taxon>Bacteria</taxon>
        <taxon>Bacillati</taxon>
        <taxon>Bacillota</taxon>
        <taxon>Bacilli</taxon>
        <taxon>Lactobacillales</taxon>
        <taxon>Streptococcaceae</taxon>
        <taxon>Streptococcus</taxon>
        <taxon>Streptococcus mitis group</taxon>
    </lineage>
</organism>
<gene>
    <name evidence="2" type="ORF">GEZ89_05750</name>
</gene>
<evidence type="ECO:0000313" key="2">
    <source>
        <dbReference type="EMBL" id="MQQ52464.1"/>
    </source>
</evidence>
<evidence type="ECO:0000313" key="3">
    <source>
        <dbReference type="Proteomes" id="UP000467560"/>
    </source>
</evidence>
<reference evidence="2 3" key="1">
    <citation type="submission" date="2019-10" db="EMBL/GenBank/DDBJ databases">
        <title>Streptococcus mitis of the oral and urogenital tracts.</title>
        <authorList>
            <person name="Price T."/>
            <person name="Mores C.R."/>
            <person name="Putonti C."/>
            <person name="Wolfe A.J."/>
        </authorList>
    </citation>
    <scope>NUCLEOTIDE SEQUENCE [LARGE SCALE GENOMIC DNA]</scope>
    <source>
        <strain evidence="2 3">SM16</strain>
    </source>
</reference>
<keyword evidence="1" id="KW-0732">Signal</keyword>
<proteinExistence type="predicted"/>
<sequence>MTLISLALTAALDVPSLLIASSLGAVCEPSTCETSERELLATVEALSDVEAESFNEDEVLAEVEDETLALVLADVEALTDSDALVEAEIEALVEAEIETLSLTEVDVETDVCCSSSLLTVPKTT</sequence>
<protein>
    <recommendedName>
        <fullName evidence="4">Secreted protein</fullName>
    </recommendedName>
</protein>
<evidence type="ECO:0008006" key="4">
    <source>
        <dbReference type="Google" id="ProtNLM"/>
    </source>
</evidence>
<name>A0A7X1RMA0_STRMT</name>
<accession>A0A7X1RMA0</accession>
<feature type="chain" id="PRO_5031345347" description="Secreted protein" evidence="1">
    <location>
        <begin position="21"/>
        <end position="124"/>
    </location>
</feature>
<dbReference type="EMBL" id="WIJK01000013">
    <property type="protein sequence ID" value="MQQ52464.1"/>
    <property type="molecule type" value="Genomic_DNA"/>
</dbReference>
<evidence type="ECO:0000256" key="1">
    <source>
        <dbReference type="SAM" id="SignalP"/>
    </source>
</evidence>
<dbReference type="Proteomes" id="UP000467560">
    <property type="component" value="Unassembled WGS sequence"/>
</dbReference>
<dbReference type="AlphaFoldDB" id="A0A7X1RMA0"/>
<dbReference type="RefSeq" id="WP_153225290.1">
    <property type="nucleotide sequence ID" value="NZ_WIJK01000013.1"/>
</dbReference>